<dbReference type="Pfam" id="PF16473">
    <property type="entry name" value="Rv2179c-like"/>
    <property type="match status" value="1"/>
</dbReference>
<keyword evidence="3" id="KW-1185">Reference proteome</keyword>
<accession>A0A1H8WH64</accession>
<proteinExistence type="predicted"/>
<sequence length="181" mass="20223">MNHAMIDLETFGTRPGCVIRSIGAVQFDLDGNTGATFYRNISKQSCLDVGLVVDPATERWWAEQAPAAQRALSNDQRPLREVAEEFRAWFTANAEFAWGHGASFDPPLWEAACVAAKALVPWKFWNVRDTRTVYHVFNFETRDLRRRGVHHNALDDAIYQVDCVAAALKKGLPAQDGGVFA</sequence>
<dbReference type="InterPro" id="IPR012337">
    <property type="entry name" value="RNaseH-like_sf"/>
</dbReference>
<evidence type="ECO:0000259" key="1">
    <source>
        <dbReference type="Pfam" id="PF16473"/>
    </source>
</evidence>
<dbReference type="Proteomes" id="UP000199615">
    <property type="component" value="Unassembled WGS sequence"/>
</dbReference>
<reference evidence="3" key="1">
    <citation type="submission" date="2016-10" db="EMBL/GenBank/DDBJ databases">
        <authorList>
            <person name="Varghese N."/>
            <person name="Submissions S."/>
        </authorList>
    </citation>
    <scope>NUCLEOTIDE SEQUENCE [LARGE SCALE GENOMIC DNA]</scope>
    <source>
        <strain evidence="3">DSM 123</strain>
    </source>
</reference>
<dbReference type="AlphaFoldDB" id="A0A1H8WH64"/>
<name>A0A1H8WH64_9BRAD</name>
<dbReference type="EMBL" id="FODT01000012">
    <property type="protein sequence ID" value="SEP26972.1"/>
    <property type="molecule type" value="Genomic_DNA"/>
</dbReference>
<feature type="domain" description="3'-5' exoribonuclease Rv2179c-like" evidence="1">
    <location>
        <begin position="2"/>
        <end position="167"/>
    </location>
</feature>
<dbReference type="Gene3D" id="3.30.420.10">
    <property type="entry name" value="Ribonuclease H-like superfamily/Ribonuclease H"/>
    <property type="match status" value="1"/>
</dbReference>
<evidence type="ECO:0000313" key="3">
    <source>
        <dbReference type="Proteomes" id="UP000199615"/>
    </source>
</evidence>
<evidence type="ECO:0000313" key="2">
    <source>
        <dbReference type="EMBL" id="SEP26972.1"/>
    </source>
</evidence>
<dbReference type="InterPro" id="IPR036397">
    <property type="entry name" value="RNaseH_sf"/>
</dbReference>
<dbReference type="InterPro" id="IPR033390">
    <property type="entry name" value="Rv2179c-like"/>
</dbReference>
<gene>
    <name evidence="2" type="ORF">SAMN05444123_11289</name>
</gene>
<protein>
    <submittedName>
        <fullName evidence="2">DNA polymerase III, epsilon subunit</fullName>
    </submittedName>
</protein>
<dbReference type="SUPFAM" id="SSF53098">
    <property type="entry name" value="Ribonuclease H-like"/>
    <property type="match status" value="1"/>
</dbReference>
<organism evidence="2 3">
    <name type="scientific">Rhodopseudomonas pseudopalustris</name>
    <dbReference type="NCBI Taxonomy" id="1513892"/>
    <lineage>
        <taxon>Bacteria</taxon>
        <taxon>Pseudomonadati</taxon>
        <taxon>Pseudomonadota</taxon>
        <taxon>Alphaproteobacteria</taxon>
        <taxon>Hyphomicrobiales</taxon>
        <taxon>Nitrobacteraceae</taxon>
        <taxon>Rhodopseudomonas</taxon>
    </lineage>
</organism>
<dbReference type="OrthoDB" id="256590at2"/>
<dbReference type="GO" id="GO:0003676">
    <property type="term" value="F:nucleic acid binding"/>
    <property type="evidence" value="ECO:0007669"/>
    <property type="project" value="InterPro"/>
</dbReference>